<accession>A0A9D9IDA9</accession>
<evidence type="ECO:0000259" key="9">
    <source>
        <dbReference type="Pfam" id="PF13303"/>
    </source>
</evidence>
<keyword evidence="6 8" id="KW-1133">Transmembrane helix</keyword>
<dbReference type="GO" id="GO:0005886">
    <property type="term" value="C:plasma membrane"/>
    <property type="evidence" value="ECO:0007669"/>
    <property type="project" value="UniProtKB-SubCell"/>
</dbReference>
<evidence type="ECO:0000256" key="7">
    <source>
        <dbReference type="ARBA" id="ARBA00023136"/>
    </source>
</evidence>
<dbReference type="EMBL" id="JADIMF010000163">
    <property type="protein sequence ID" value="MBO8470136.1"/>
    <property type="molecule type" value="Genomic_DNA"/>
</dbReference>
<comment type="caution">
    <text evidence="10">The sequence shown here is derived from an EMBL/GenBank/DDBJ whole genome shotgun (WGS) entry which is preliminary data.</text>
</comment>
<evidence type="ECO:0000256" key="4">
    <source>
        <dbReference type="ARBA" id="ARBA00022597"/>
    </source>
</evidence>
<feature type="transmembrane region" description="Helical" evidence="8">
    <location>
        <begin position="74"/>
        <end position="92"/>
    </location>
</feature>
<protein>
    <submittedName>
        <fullName evidence="10">PTS sugar transporter subunit IIC</fullName>
    </submittedName>
</protein>
<keyword evidence="7 8" id="KW-0472">Membrane</keyword>
<evidence type="ECO:0000256" key="5">
    <source>
        <dbReference type="ARBA" id="ARBA00022692"/>
    </source>
</evidence>
<proteinExistence type="predicted"/>
<feature type="transmembrane region" description="Helical" evidence="8">
    <location>
        <begin position="175"/>
        <end position="197"/>
    </location>
</feature>
<evidence type="ECO:0000256" key="6">
    <source>
        <dbReference type="ARBA" id="ARBA00022989"/>
    </source>
</evidence>
<evidence type="ECO:0000256" key="3">
    <source>
        <dbReference type="ARBA" id="ARBA00022475"/>
    </source>
</evidence>
<organism evidence="10 11">
    <name type="scientific">Candidatus Ornithospirochaeta stercoravium</name>
    <dbReference type="NCBI Taxonomy" id="2840897"/>
    <lineage>
        <taxon>Bacteria</taxon>
        <taxon>Pseudomonadati</taxon>
        <taxon>Spirochaetota</taxon>
        <taxon>Spirochaetia</taxon>
        <taxon>Spirochaetales</taxon>
        <taxon>Spirochaetaceae</taxon>
        <taxon>Spirochaetaceae incertae sedis</taxon>
        <taxon>Candidatus Ornithospirochaeta</taxon>
    </lineage>
</organism>
<name>A0A9D9IDA9_9SPIO</name>
<dbReference type="GO" id="GO:0009401">
    <property type="term" value="P:phosphoenolpyruvate-dependent sugar phosphotransferase system"/>
    <property type="evidence" value="ECO:0007669"/>
    <property type="project" value="InterPro"/>
</dbReference>
<evidence type="ECO:0000256" key="2">
    <source>
        <dbReference type="ARBA" id="ARBA00022448"/>
    </source>
</evidence>
<sequence length="341" mass="34252">MSDNKTKGIGDYIVSVLNGMAQGLFASLIIGLIIKQIGTYSGLKWLSDFGQIAQCLTCPAIGIGVAYSIGAKGLALFAAATAGTIGGGAITIAETGAIAIASGEPLGACIAALAGAICGKAITGKTKADIILVPLLTIFAGGITGLLISPVVAALMTALGAFINHLTTLYPLPMGALVSAVVGMVLTLPISSAAICISLGLSGLAAGAACAGCAAQMIGFAFMSFRENGVGGLISQGLGTSMLQIPNIWKNWKIWIPPTAASVITGPISTCVFRMTNNAAGAGMGTSGLVGQFNAVAEMGAGALPQIILVHFVLPAILTVLIAIPMRRKGWIKEGDLKLPE</sequence>
<feature type="transmembrane region" description="Helical" evidence="8">
    <location>
        <begin position="49"/>
        <end position="67"/>
    </location>
</feature>
<keyword evidence="2" id="KW-0813">Transport</keyword>
<keyword evidence="3" id="KW-1003">Cell membrane</keyword>
<evidence type="ECO:0000313" key="11">
    <source>
        <dbReference type="Proteomes" id="UP000810292"/>
    </source>
</evidence>
<reference evidence="10" key="2">
    <citation type="journal article" date="2021" name="PeerJ">
        <title>Extensive microbial diversity within the chicken gut microbiome revealed by metagenomics and culture.</title>
        <authorList>
            <person name="Gilroy R."/>
            <person name="Ravi A."/>
            <person name="Getino M."/>
            <person name="Pursley I."/>
            <person name="Horton D.L."/>
            <person name="Alikhan N.F."/>
            <person name="Baker D."/>
            <person name="Gharbi K."/>
            <person name="Hall N."/>
            <person name="Watson M."/>
            <person name="Adriaenssens E.M."/>
            <person name="Foster-Nyarko E."/>
            <person name="Jarju S."/>
            <person name="Secka A."/>
            <person name="Antonio M."/>
            <person name="Oren A."/>
            <person name="Chaudhuri R.R."/>
            <person name="La Ragione R."/>
            <person name="Hildebrand F."/>
            <person name="Pallen M.J."/>
        </authorList>
    </citation>
    <scope>NUCLEOTIDE SEQUENCE</scope>
    <source>
        <strain evidence="10">14700</strain>
    </source>
</reference>
<evidence type="ECO:0000256" key="8">
    <source>
        <dbReference type="SAM" id="Phobius"/>
    </source>
</evidence>
<feature type="domain" description="Phosphotransferase system EIIC" evidence="9">
    <location>
        <begin position="15"/>
        <end position="339"/>
    </location>
</feature>
<dbReference type="GO" id="GO:0008982">
    <property type="term" value="F:protein-N(PI)-phosphohistidine-sugar phosphotransferase activity"/>
    <property type="evidence" value="ECO:0007669"/>
    <property type="project" value="InterPro"/>
</dbReference>
<feature type="transmembrane region" description="Helical" evidence="8">
    <location>
        <begin position="204"/>
        <end position="225"/>
    </location>
</feature>
<reference evidence="10" key="1">
    <citation type="submission" date="2020-10" db="EMBL/GenBank/DDBJ databases">
        <authorList>
            <person name="Gilroy R."/>
        </authorList>
    </citation>
    <scope>NUCLEOTIDE SEQUENCE</scope>
    <source>
        <strain evidence="10">14700</strain>
    </source>
</reference>
<dbReference type="AlphaFoldDB" id="A0A9D9IDA9"/>
<comment type="subcellular location">
    <subcellularLocation>
        <location evidence="1">Cell membrane</location>
        <topology evidence="1">Multi-pass membrane protein</topology>
    </subcellularLocation>
</comment>
<dbReference type="Pfam" id="PF13303">
    <property type="entry name" value="PTS_EIIC_2"/>
    <property type="match status" value="1"/>
</dbReference>
<evidence type="ECO:0000313" key="10">
    <source>
        <dbReference type="EMBL" id="MBO8470136.1"/>
    </source>
</evidence>
<feature type="transmembrane region" description="Helical" evidence="8">
    <location>
        <begin position="98"/>
        <end position="118"/>
    </location>
</feature>
<keyword evidence="5 8" id="KW-0812">Transmembrane</keyword>
<feature type="transmembrane region" description="Helical" evidence="8">
    <location>
        <begin position="303"/>
        <end position="324"/>
    </location>
</feature>
<feature type="transmembrane region" description="Helical" evidence="8">
    <location>
        <begin position="130"/>
        <end position="163"/>
    </location>
</feature>
<dbReference type="Proteomes" id="UP000810292">
    <property type="component" value="Unassembled WGS sequence"/>
</dbReference>
<dbReference type="InterPro" id="IPR003352">
    <property type="entry name" value="PTS_EIIC"/>
</dbReference>
<evidence type="ECO:0000256" key="1">
    <source>
        <dbReference type="ARBA" id="ARBA00004651"/>
    </source>
</evidence>
<keyword evidence="4 10" id="KW-0762">Sugar transport</keyword>
<gene>
    <name evidence="10" type="ORF">IAA72_10200</name>
</gene>
<feature type="transmembrane region" description="Helical" evidence="8">
    <location>
        <begin position="12"/>
        <end position="34"/>
    </location>
</feature>